<dbReference type="GO" id="GO:0006396">
    <property type="term" value="P:RNA processing"/>
    <property type="evidence" value="ECO:0007669"/>
    <property type="project" value="UniProtKB-ARBA"/>
</dbReference>
<dbReference type="InterPro" id="IPR042092">
    <property type="entry name" value="PsdUridine_s_RsuA/RluB/E/F_cat"/>
</dbReference>
<dbReference type="InterPro" id="IPR050343">
    <property type="entry name" value="RsuA_PseudoU_synthase"/>
</dbReference>
<evidence type="ECO:0000313" key="5">
    <source>
        <dbReference type="Proteomes" id="UP000591735"/>
    </source>
</evidence>
<evidence type="ECO:0000256" key="1">
    <source>
        <dbReference type="ARBA" id="ARBA00023235"/>
    </source>
</evidence>
<dbReference type="EMBL" id="JACHFE010000008">
    <property type="protein sequence ID" value="MBB5322445.1"/>
    <property type="molecule type" value="Genomic_DNA"/>
</dbReference>
<dbReference type="InterPro" id="IPR020094">
    <property type="entry name" value="TruA/RsuA/RluB/E/F_N"/>
</dbReference>
<feature type="region of interest" description="Disordered" evidence="2">
    <location>
        <begin position="179"/>
        <end position="204"/>
    </location>
</feature>
<keyword evidence="1 4" id="KW-0413">Isomerase</keyword>
<protein>
    <submittedName>
        <fullName evidence="4">23S rRNA pseudouridine2457 synthase</fullName>
        <ecNumber evidence="4">5.4.99.20</ecNumber>
    </submittedName>
</protein>
<dbReference type="Proteomes" id="UP000591735">
    <property type="component" value="Unassembled WGS sequence"/>
</dbReference>
<feature type="domain" description="Pseudouridine synthase RsuA/RluA-like" evidence="3">
    <location>
        <begin position="3"/>
        <end position="152"/>
    </location>
</feature>
<name>A0A840UJG2_9GAMM</name>
<organism evidence="4 5">
    <name type="scientific">Marinobacter oulmenensis</name>
    <dbReference type="NCBI Taxonomy" id="643747"/>
    <lineage>
        <taxon>Bacteria</taxon>
        <taxon>Pseudomonadati</taxon>
        <taxon>Pseudomonadota</taxon>
        <taxon>Gammaproteobacteria</taxon>
        <taxon>Pseudomonadales</taxon>
        <taxon>Marinobacteraceae</taxon>
        <taxon>Marinobacter</taxon>
    </lineage>
</organism>
<dbReference type="SUPFAM" id="SSF55120">
    <property type="entry name" value="Pseudouridine synthase"/>
    <property type="match status" value="1"/>
</dbReference>
<accession>A0A840UJG2</accession>
<dbReference type="Gene3D" id="3.30.70.1560">
    <property type="entry name" value="Alpha-L RNA-binding motif"/>
    <property type="match status" value="1"/>
</dbReference>
<dbReference type="EC" id="5.4.99.20" evidence="4"/>
<sequence>MADLILFNKPFQVLCQFTDDREGEPRATLADYIRTPDVYPAGRLDYDSEGLLLLTGNGALQHRIASPERKMPKTYWVQVEGDIDEDAVKALCDGVRIRDGLTRPATVRRIPEPADLWPRTPPVRHREAIPTSWLEITLTEGRNRQVRRMTAAVGFPTLRLIRYRIGDWTLAGLRPGDHRSETIHLPRAEAPKRRRSPTRRPRRK</sequence>
<dbReference type="PANTHER" id="PTHR47683">
    <property type="entry name" value="PSEUDOURIDINE SYNTHASE FAMILY PROTEIN-RELATED"/>
    <property type="match status" value="1"/>
</dbReference>
<evidence type="ECO:0000256" key="2">
    <source>
        <dbReference type="SAM" id="MobiDB-lite"/>
    </source>
</evidence>
<feature type="compositionally biased region" description="Basic and acidic residues" evidence="2">
    <location>
        <begin position="179"/>
        <end position="191"/>
    </location>
</feature>
<dbReference type="Pfam" id="PF00849">
    <property type="entry name" value="PseudoU_synth_2"/>
    <property type="match status" value="1"/>
</dbReference>
<evidence type="ECO:0000259" key="3">
    <source>
        <dbReference type="Pfam" id="PF00849"/>
    </source>
</evidence>
<dbReference type="PANTHER" id="PTHR47683:SF2">
    <property type="entry name" value="RNA-BINDING S4 DOMAIN-CONTAINING PROTEIN"/>
    <property type="match status" value="1"/>
</dbReference>
<evidence type="ECO:0000313" key="4">
    <source>
        <dbReference type="EMBL" id="MBB5322445.1"/>
    </source>
</evidence>
<proteinExistence type="predicted"/>
<dbReference type="InterPro" id="IPR000748">
    <property type="entry name" value="PsdUridine_synth_RsuA/RluB/E/F"/>
</dbReference>
<dbReference type="RefSeq" id="WP_183705650.1">
    <property type="nucleotide sequence ID" value="NZ_JACHFE010000008.1"/>
</dbReference>
<dbReference type="GO" id="GO:0003723">
    <property type="term" value="F:RNA binding"/>
    <property type="evidence" value="ECO:0007669"/>
    <property type="project" value="InterPro"/>
</dbReference>
<dbReference type="InterPro" id="IPR020103">
    <property type="entry name" value="PsdUridine_synth_cat_dom_sf"/>
</dbReference>
<dbReference type="AlphaFoldDB" id="A0A840UJG2"/>
<keyword evidence="5" id="KW-1185">Reference proteome</keyword>
<reference evidence="4 5" key="1">
    <citation type="submission" date="2020-08" db="EMBL/GenBank/DDBJ databases">
        <title>Genomic Encyclopedia of Type Strains, Phase IV (KMG-IV): sequencing the most valuable type-strain genomes for metagenomic binning, comparative biology and taxonomic classification.</title>
        <authorList>
            <person name="Goeker M."/>
        </authorList>
    </citation>
    <scope>NUCLEOTIDE SEQUENCE [LARGE SCALE GENOMIC DNA]</scope>
    <source>
        <strain evidence="4 5">DSM 22359</strain>
    </source>
</reference>
<dbReference type="Gene3D" id="3.30.70.580">
    <property type="entry name" value="Pseudouridine synthase I, catalytic domain, N-terminal subdomain"/>
    <property type="match status" value="1"/>
</dbReference>
<dbReference type="GO" id="GO:0160137">
    <property type="term" value="F:23S rRNA pseudouridine(2457) synthase activity"/>
    <property type="evidence" value="ECO:0007669"/>
    <property type="project" value="UniProtKB-EC"/>
</dbReference>
<comment type="caution">
    <text evidence="4">The sequence shown here is derived from an EMBL/GenBank/DDBJ whole genome shotgun (WGS) entry which is preliminary data.</text>
</comment>
<dbReference type="InterPro" id="IPR006145">
    <property type="entry name" value="PsdUridine_synth_RsuA/RluA"/>
</dbReference>
<dbReference type="NCBIfam" id="TIGR00093">
    <property type="entry name" value="pseudouridine synthase"/>
    <property type="match status" value="1"/>
</dbReference>
<gene>
    <name evidence="4" type="ORF">HNR38_002946</name>
</gene>
<feature type="compositionally biased region" description="Basic residues" evidence="2">
    <location>
        <begin position="192"/>
        <end position="204"/>
    </location>
</feature>
<dbReference type="GO" id="GO:0001522">
    <property type="term" value="P:pseudouridine synthesis"/>
    <property type="evidence" value="ECO:0007669"/>
    <property type="project" value="InterPro"/>
</dbReference>